<evidence type="ECO:0000313" key="1">
    <source>
        <dbReference type="EMBL" id="EFZ12392.1"/>
    </source>
</evidence>
<reference evidence="1" key="1">
    <citation type="journal article" date="2011" name="Proc. Natl. Acad. Sci. U.S.A.">
        <title>The genome of the fire ant Solenopsis invicta.</title>
        <authorList>
            <person name="Wurm Y."/>
            <person name="Wang J."/>
            <person name="Riba-Grognuz O."/>
            <person name="Corona M."/>
            <person name="Nygaard S."/>
            <person name="Hunt B.G."/>
            <person name="Ingram K.K."/>
            <person name="Falquet L."/>
            <person name="Nipitwattanaphon M."/>
            <person name="Gotzek D."/>
            <person name="Dijkstra M.B."/>
            <person name="Oettler J."/>
            <person name="Comtesse F."/>
            <person name="Shih C.J."/>
            <person name="Wu W.J."/>
            <person name="Yang C.C."/>
            <person name="Thomas J."/>
            <person name="Beaudoing E."/>
            <person name="Pradervand S."/>
            <person name="Flegel V."/>
            <person name="Cook E.D."/>
            <person name="Fabbretti R."/>
            <person name="Stockinger H."/>
            <person name="Long L."/>
            <person name="Farmerie W.G."/>
            <person name="Oakey J."/>
            <person name="Boomsma J.J."/>
            <person name="Pamilo P."/>
            <person name="Yi S.V."/>
            <person name="Heinze J."/>
            <person name="Goodisman M.A."/>
            <person name="Farinelli L."/>
            <person name="Harshman K."/>
            <person name="Hulo N."/>
            <person name="Cerutti L."/>
            <person name="Xenarios I."/>
            <person name="Shoemaker D."/>
            <person name="Keller L."/>
        </authorList>
    </citation>
    <scope>NUCLEOTIDE SEQUENCE [LARGE SCALE GENOMIC DNA]</scope>
</reference>
<feature type="non-terminal residue" evidence="1">
    <location>
        <position position="1"/>
    </location>
</feature>
<dbReference type="AlphaFoldDB" id="E9J461"/>
<gene>
    <name evidence="1" type="ORF">SINV_00467</name>
</gene>
<accession>E9J461</accession>
<sequence length="72" mass="8807">DVKRFGPLDTISTFLFENKIPFITKYIRKPHLHLQQFIRRMSEYHGQPIHYEKYTMKSIDNINNHNHMNLIH</sequence>
<protein>
    <submittedName>
        <fullName evidence="1">Uncharacterized protein</fullName>
    </submittedName>
</protein>
<organism>
    <name type="scientific">Solenopsis invicta</name>
    <name type="common">Red imported fire ant</name>
    <name type="synonym">Solenopsis wagneri</name>
    <dbReference type="NCBI Taxonomy" id="13686"/>
    <lineage>
        <taxon>Eukaryota</taxon>
        <taxon>Metazoa</taxon>
        <taxon>Ecdysozoa</taxon>
        <taxon>Arthropoda</taxon>
        <taxon>Hexapoda</taxon>
        <taxon>Insecta</taxon>
        <taxon>Pterygota</taxon>
        <taxon>Neoptera</taxon>
        <taxon>Endopterygota</taxon>
        <taxon>Hymenoptera</taxon>
        <taxon>Apocrita</taxon>
        <taxon>Aculeata</taxon>
        <taxon>Formicoidea</taxon>
        <taxon>Formicidae</taxon>
        <taxon>Myrmicinae</taxon>
        <taxon>Solenopsis</taxon>
    </lineage>
</organism>
<dbReference type="EMBL" id="GL768075">
    <property type="protein sequence ID" value="EFZ12392.1"/>
    <property type="molecule type" value="Genomic_DNA"/>
</dbReference>
<proteinExistence type="predicted"/>
<name>E9J461_SOLIN</name>
<dbReference type="HOGENOM" id="CLU_2729641_0_0_1"/>
<feature type="non-terminal residue" evidence="1">
    <location>
        <position position="72"/>
    </location>
</feature>